<dbReference type="Pfam" id="PF00460">
    <property type="entry name" value="Flg_bb_rod"/>
    <property type="match status" value="1"/>
</dbReference>
<evidence type="ECO:0000256" key="3">
    <source>
        <dbReference type="ARBA" id="ARBA00019015"/>
    </source>
</evidence>
<dbReference type="InterPro" id="IPR011491">
    <property type="entry name" value="FlgE_D2"/>
</dbReference>
<keyword evidence="4 5" id="KW-0975">Bacterial flagellum</keyword>
<comment type="subcellular location">
    <subcellularLocation>
        <location evidence="1 5">Bacterial flagellum basal body</location>
    </subcellularLocation>
</comment>
<evidence type="ECO:0000259" key="7">
    <source>
        <dbReference type="Pfam" id="PF06429"/>
    </source>
</evidence>
<dbReference type="Pfam" id="PF06429">
    <property type="entry name" value="Flg_bbr_C"/>
    <property type="match status" value="1"/>
</dbReference>
<reference evidence="10 11" key="1">
    <citation type="submission" date="2022-06" db="EMBL/GenBank/DDBJ databases">
        <title>Isolation of gut microbiota from human fecal samples.</title>
        <authorList>
            <person name="Pamer E.G."/>
            <person name="Barat B."/>
            <person name="Waligurski E."/>
            <person name="Medina S."/>
            <person name="Paddock L."/>
            <person name="Mostad J."/>
        </authorList>
    </citation>
    <scope>NUCLEOTIDE SEQUENCE [LARGE SCALE GENOMIC DNA]</scope>
    <source>
        <strain evidence="10 11">DFI.7.95</strain>
    </source>
</reference>
<comment type="function">
    <text evidence="5">A flexible structure which links the flagellar filament to the drive apparatus in the basal body.</text>
</comment>
<dbReference type="PANTHER" id="PTHR30435">
    <property type="entry name" value="FLAGELLAR PROTEIN"/>
    <property type="match status" value="1"/>
</dbReference>
<evidence type="ECO:0000256" key="4">
    <source>
        <dbReference type="ARBA" id="ARBA00023143"/>
    </source>
</evidence>
<feature type="domain" description="Flagellar hook protein FlgE/F/G-like D1" evidence="9">
    <location>
        <begin position="95"/>
        <end position="159"/>
    </location>
</feature>
<keyword evidence="10" id="KW-0282">Flagellum</keyword>
<feature type="domain" description="Flagellar basal body rod protein N-terminal" evidence="6">
    <location>
        <begin position="5"/>
        <end position="35"/>
    </location>
</feature>
<evidence type="ECO:0000259" key="8">
    <source>
        <dbReference type="Pfam" id="PF07559"/>
    </source>
</evidence>
<feature type="domain" description="Flagellar hook protein FlgE D2" evidence="8">
    <location>
        <begin position="176"/>
        <end position="337"/>
    </location>
</feature>
<dbReference type="SUPFAM" id="SSF117143">
    <property type="entry name" value="Flagellar hook protein flgE"/>
    <property type="match status" value="1"/>
</dbReference>
<dbReference type="PANTHER" id="PTHR30435:SF1">
    <property type="entry name" value="FLAGELLAR HOOK PROTEIN FLGE"/>
    <property type="match status" value="1"/>
</dbReference>
<dbReference type="InterPro" id="IPR020013">
    <property type="entry name" value="Flagellar_FlgE/F/G"/>
</dbReference>
<dbReference type="RefSeq" id="WP_256310240.1">
    <property type="nucleotide sequence ID" value="NZ_JANGAC010000001.1"/>
</dbReference>
<evidence type="ECO:0000259" key="9">
    <source>
        <dbReference type="Pfam" id="PF22692"/>
    </source>
</evidence>
<protein>
    <recommendedName>
        <fullName evidence="3 5">Flagellar hook protein FlgE</fullName>
    </recommendedName>
</protein>
<evidence type="ECO:0000256" key="2">
    <source>
        <dbReference type="ARBA" id="ARBA00009677"/>
    </source>
</evidence>
<evidence type="ECO:0000313" key="11">
    <source>
        <dbReference type="Proteomes" id="UP001524478"/>
    </source>
</evidence>
<dbReference type="NCBIfam" id="TIGR03506">
    <property type="entry name" value="FlgEFG_subfam"/>
    <property type="match status" value="1"/>
</dbReference>
<comment type="caution">
    <text evidence="10">The sequence shown here is derived from an EMBL/GenBank/DDBJ whole genome shotgun (WGS) entry which is preliminary data.</text>
</comment>
<feature type="domain" description="Flagellar basal-body/hook protein C-terminal" evidence="7">
    <location>
        <begin position="412"/>
        <end position="456"/>
    </location>
</feature>
<dbReference type="EMBL" id="JANGAC010000001">
    <property type="protein sequence ID" value="MCQ4921789.1"/>
    <property type="molecule type" value="Genomic_DNA"/>
</dbReference>
<evidence type="ECO:0000259" key="6">
    <source>
        <dbReference type="Pfam" id="PF00460"/>
    </source>
</evidence>
<sequence>MMRSMYSAVSGLRIHQGKMDTIGNNIANVNTVGFKKGQVTFQEVFSQVVRGASAPTGGKGGTNPQQIGMGAALGSISTIHTKGPGQRTDNPTDLMIDGEGFFVVSDDVNFNNRYYTRAGNFTLDRDGNLVTADGFKVLGYGADSDGNILTDVTNIRINRSATKAPTATELICFEGNLNSNTELIDPADPNKKGHLIDTEIKDSLGNSYKITFELKKVTESQADGNGWEMVVKRITDQGTKNYVEYPDNVLDALSLKFNSDGKLTTVGDADGEIANVKLDLSGIAFTHNKDDVELPTAVTPSGTFKEIKLFDPDDDSTFKDLTQYANEMDVKPKAKNGNTSGTLEGFFIDDKGIITGTFTNGERKALGQIMLAKFDNPMGLQKLGSNFFGDTRNSGEPQFGGAGVSGFGAISPGNLEMSNVDISLEFTEMITTQRGFQANSRIITTSDEMLQELVNMKR</sequence>
<dbReference type="InterPro" id="IPR010930">
    <property type="entry name" value="Flg_bb/hook_C_dom"/>
</dbReference>
<dbReference type="InterPro" id="IPR053967">
    <property type="entry name" value="LlgE_F_G-like_D1"/>
</dbReference>
<accession>A0ABT1S5Q0</accession>
<dbReference type="Gene3D" id="2.60.98.20">
    <property type="entry name" value="Flagellar hook protein FlgE"/>
    <property type="match status" value="1"/>
</dbReference>
<gene>
    <name evidence="10" type="ORF">NE686_01710</name>
</gene>
<dbReference type="Proteomes" id="UP001524478">
    <property type="component" value="Unassembled WGS sequence"/>
</dbReference>
<dbReference type="InterPro" id="IPR037925">
    <property type="entry name" value="FlgE/F/G-like"/>
</dbReference>
<organism evidence="10 11">
    <name type="scientific">Tissierella carlieri</name>
    <dbReference type="NCBI Taxonomy" id="689904"/>
    <lineage>
        <taxon>Bacteria</taxon>
        <taxon>Bacillati</taxon>
        <taxon>Bacillota</taxon>
        <taxon>Tissierellia</taxon>
        <taxon>Tissierellales</taxon>
        <taxon>Tissierellaceae</taxon>
        <taxon>Tissierella</taxon>
    </lineage>
</organism>
<evidence type="ECO:0000256" key="5">
    <source>
        <dbReference type="RuleBase" id="RU362116"/>
    </source>
</evidence>
<dbReference type="InterPro" id="IPR001444">
    <property type="entry name" value="Flag_bb_rod_N"/>
</dbReference>
<keyword evidence="10" id="KW-0966">Cell projection</keyword>
<proteinExistence type="inferred from homology"/>
<comment type="similarity">
    <text evidence="2 5">Belongs to the flagella basal body rod proteins family.</text>
</comment>
<name>A0ABT1S5Q0_9FIRM</name>
<dbReference type="Pfam" id="PF22692">
    <property type="entry name" value="LlgE_F_G_D1"/>
    <property type="match status" value="1"/>
</dbReference>
<evidence type="ECO:0000256" key="1">
    <source>
        <dbReference type="ARBA" id="ARBA00004117"/>
    </source>
</evidence>
<dbReference type="Pfam" id="PF07559">
    <property type="entry name" value="FlgE_D2"/>
    <property type="match status" value="1"/>
</dbReference>
<evidence type="ECO:0000313" key="10">
    <source>
        <dbReference type="EMBL" id="MCQ4921789.1"/>
    </source>
</evidence>
<keyword evidence="10" id="KW-0969">Cilium</keyword>
<keyword evidence="11" id="KW-1185">Reference proteome</keyword>
<dbReference type="InterPro" id="IPR037058">
    <property type="entry name" value="Falgellar_hook_FlgE_sf"/>
</dbReference>